<dbReference type="InterPro" id="IPR002073">
    <property type="entry name" value="PDEase_catalytic_dom"/>
</dbReference>
<dbReference type="AlphaFoldDB" id="A0A7S3V2K9"/>
<dbReference type="GO" id="GO:0007165">
    <property type="term" value="P:signal transduction"/>
    <property type="evidence" value="ECO:0007669"/>
    <property type="project" value="InterPro"/>
</dbReference>
<dbReference type="PROSITE" id="PS51845">
    <property type="entry name" value="PDEASE_I_2"/>
    <property type="match status" value="1"/>
</dbReference>
<dbReference type="GO" id="GO:0004114">
    <property type="term" value="F:3',5'-cyclic-nucleotide phosphodiesterase activity"/>
    <property type="evidence" value="ECO:0007669"/>
    <property type="project" value="InterPro"/>
</dbReference>
<dbReference type="PANTHER" id="PTHR11347">
    <property type="entry name" value="CYCLIC NUCLEOTIDE PHOSPHODIESTERASE"/>
    <property type="match status" value="1"/>
</dbReference>
<name>A0A7S3V2K9_9STRA</name>
<organism evidence="5">
    <name type="scientific">Aplanochytrium stocchinoi</name>
    <dbReference type="NCBI Taxonomy" id="215587"/>
    <lineage>
        <taxon>Eukaryota</taxon>
        <taxon>Sar</taxon>
        <taxon>Stramenopiles</taxon>
        <taxon>Bigyra</taxon>
        <taxon>Labyrinthulomycetes</taxon>
        <taxon>Thraustochytrida</taxon>
        <taxon>Thraustochytriidae</taxon>
        <taxon>Aplanochytrium</taxon>
    </lineage>
</organism>
<evidence type="ECO:0000259" key="4">
    <source>
        <dbReference type="PROSITE" id="PS51845"/>
    </source>
</evidence>
<evidence type="ECO:0000256" key="2">
    <source>
        <dbReference type="ARBA" id="ARBA00022801"/>
    </source>
</evidence>
<feature type="domain" description="PDEase" evidence="4">
    <location>
        <begin position="1"/>
        <end position="82"/>
    </location>
</feature>
<dbReference type="InterPro" id="IPR036971">
    <property type="entry name" value="PDEase_catalytic_dom_sf"/>
</dbReference>
<dbReference type="Gene3D" id="1.10.1300.10">
    <property type="entry name" value="3'5'-cyclic nucleotide phosphodiesterase, catalytic domain"/>
    <property type="match status" value="1"/>
</dbReference>
<keyword evidence="2" id="KW-0378">Hydrolase</keyword>
<proteinExistence type="predicted"/>
<feature type="region of interest" description="Disordered" evidence="3">
    <location>
        <begin position="89"/>
        <end position="133"/>
    </location>
</feature>
<evidence type="ECO:0000256" key="3">
    <source>
        <dbReference type="SAM" id="MobiDB-lite"/>
    </source>
</evidence>
<dbReference type="EMBL" id="HBIN01023134">
    <property type="protein sequence ID" value="CAE0447836.1"/>
    <property type="molecule type" value="Transcribed_RNA"/>
</dbReference>
<dbReference type="GO" id="GO:0046872">
    <property type="term" value="F:metal ion binding"/>
    <property type="evidence" value="ECO:0007669"/>
    <property type="project" value="UniProtKB-KW"/>
</dbReference>
<evidence type="ECO:0000313" key="5">
    <source>
        <dbReference type="EMBL" id="CAE0447836.1"/>
    </source>
</evidence>
<dbReference type="Pfam" id="PF00233">
    <property type="entry name" value="PDEase_I"/>
    <property type="match status" value="1"/>
</dbReference>
<protein>
    <recommendedName>
        <fullName evidence="4">PDEase domain-containing protein</fullName>
    </recommendedName>
</protein>
<keyword evidence="1" id="KW-0479">Metal-binding</keyword>
<dbReference type="SUPFAM" id="SSF109604">
    <property type="entry name" value="HD-domain/PDEase-like"/>
    <property type="match status" value="1"/>
</dbReference>
<sequence>MWADKLLKEFFLQGDAEKMKGWICSPNMDRESTKQEEMSLNFIDYIVAPLFLCLHHFIPNSVQACRCLIENRQKWQEILDESLHLQNEEEKKNRTERVVHISNIEKEKSKSLSDEQNGKQGPRSSVDPKSFTTASRKPIPEVYEQWQVRKAAFEKTVVLEFDKTTISQQDSIINISMSRPKSLPTRIHSIEEGEVEAGHENDFECDIKSRRNHNSTSGIFALQSFVSAQMDMSSSGDIDHRTSHDQSDNCGSFRFLTRKLSSRFLE</sequence>
<evidence type="ECO:0000256" key="1">
    <source>
        <dbReference type="ARBA" id="ARBA00022723"/>
    </source>
</evidence>
<gene>
    <name evidence="5" type="ORF">ASTO00021_LOCUS17800</name>
</gene>
<reference evidence="5" key="1">
    <citation type="submission" date="2021-01" db="EMBL/GenBank/DDBJ databases">
        <authorList>
            <person name="Corre E."/>
            <person name="Pelletier E."/>
            <person name="Niang G."/>
            <person name="Scheremetjew M."/>
            <person name="Finn R."/>
            <person name="Kale V."/>
            <person name="Holt S."/>
            <person name="Cochrane G."/>
            <person name="Meng A."/>
            <person name="Brown T."/>
            <person name="Cohen L."/>
        </authorList>
    </citation>
    <scope>NUCLEOTIDE SEQUENCE</scope>
    <source>
        <strain evidence="5">GSBS06</strain>
    </source>
</reference>
<accession>A0A7S3V2K9</accession>
<feature type="compositionally biased region" description="Basic and acidic residues" evidence="3">
    <location>
        <begin position="89"/>
        <end position="117"/>
    </location>
</feature>